<evidence type="ECO:0008006" key="4">
    <source>
        <dbReference type="Google" id="ProtNLM"/>
    </source>
</evidence>
<dbReference type="OrthoDB" id="4161727at2759"/>
<evidence type="ECO:0000313" key="2">
    <source>
        <dbReference type="EMBL" id="KAF9731935.1"/>
    </source>
</evidence>
<feature type="compositionally biased region" description="Polar residues" evidence="1">
    <location>
        <begin position="31"/>
        <end position="40"/>
    </location>
</feature>
<dbReference type="EMBL" id="WJXW01000011">
    <property type="protein sequence ID" value="KAF9731935.1"/>
    <property type="molecule type" value="Genomic_DNA"/>
</dbReference>
<evidence type="ECO:0000256" key="1">
    <source>
        <dbReference type="SAM" id="MobiDB-lite"/>
    </source>
</evidence>
<dbReference type="AlphaFoldDB" id="A0A9P6KMG3"/>
<dbReference type="PANTHER" id="PTHR38166">
    <property type="entry name" value="C2H2-TYPE DOMAIN-CONTAINING PROTEIN-RELATED"/>
    <property type="match status" value="1"/>
</dbReference>
<keyword evidence="3" id="KW-1185">Reference proteome</keyword>
<gene>
    <name evidence="2" type="ORF">PMIN01_09864</name>
</gene>
<protein>
    <recommendedName>
        <fullName evidence="4">C2H2-type domain-containing protein</fullName>
    </recommendedName>
</protein>
<comment type="caution">
    <text evidence="2">The sequence shown here is derived from an EMBL/GenBank/DDBJ whole genome shotgun (WGS) entry which is preliminary data.</text>
</comment>
<name>A0A9P6KMG3_9PLEO</name>
<organism evidence="2 3">
    <name type="scientific">Paraphaeosphaeria minitans</name>
    <dbReference type="NCBI Taxonomy" id="565426"/>
    <lineage>
        <taxon>Eukaryota</taxon>
        <taxon>Fungi</taxon>
        <taxon>Dikarya</taxon>
        <taxon>Ascomycota</taxon>
        <taxon>Pezizomycotina</taxon>
        <taxon>Dothideomycetes</taxon>
        <taxon>Pleosporomycetidae</taxon>
        <taxon>Pleosporales</taxon>
        <taxon>Massarineae</taxon>
        <taxon>Didymosphaeriaceae</taxon>
        <taxon>Paraphaeosphaeria</taxon>
    </lineage>
</organism>
<feature type="region of interest" description="Disordered" evidence="1">
    <location>
        <begin position="17"/>
        <end position="44"/>
    </location>
</feature>
<feature type="region of interest" description="Disordered" evidence="1">
    <location>
        <begin position="235"/>
        <end position="291"/>
    </location>
</feature>
<reference evidence="2" key="1">
    <citation type="journal article" date="2020" name="Mol. Plant Microbe Interact.">
        <title>Genome Sequence of the Biocontrol Agent Coniothyrium minitans strain Conio (IMI 134523).</title>
        <authorList>
            <person name="Patel D."/>
            <person name="Shittu T.A."/>
            <person name="Baroncelli R."/>
            <person name="Muthumeenakshi S."/>
            <person name="Osborne T.H."/>
            <person name="Janganan T.K."/>
            <person name="Sreenivasaprasad S."/>
        </authorList>
    </citation>
    <scope>NUCLEOTIDE SEQUENCE</scope>
    <source>
        <strain evidence="2">Conio</strain>
    </source>
</reference>
<accession>A0A9P6KMG3</accession>
<feature type="compositionally biased region" description="Polar residues" evidence="1">
    <location>
        <begin position="235"/>
        <end position="253"/>
    </location>
</feature>
<dbReference type="PANTHER" id="PTHR38166:SF1">
    <property type="entry name" value="C2H2-TYPE DOMAIN-CONTAINING PROTEIN"/>
    <property type="match status" value="1"/>
</dbReference>
<feature type="compositionally biased region" description="Basic and acidic residues" evidence="1">
    <location>
        <begin position="156"/>
        <end position="167"/>
    </location>
</feature>
<sequence>MQAVIFSEVSYGPAPLPKLRTAQECPRRDSLSSSRTQDSGYISDPELSLSPLDFVSPDIPHTSSDFTSDSSALFDVKEIACFRTKRLAATPLNPIQAKKHKIIQEVASTPRVEVTSNPTLVENLVNTSCDFWTADVKQSARDPSRNNIELWVKDNLHPNDRPKERNHSIVSLDSTGSCDMYSNTDDNSDDEHGTTAVPGTLSKAALKTIELILRKIEVNLGHAAYMQCAGGHASRAQSGTNVLRGSRSSQASSGKRKARGSDESFPPDDPDEDDAKKRRVSVTTTTEDSETGPRFACPFFKHDPHRYRQKRTCGGPGWPTVHRMKEHLYRSHAQPIFCPRCYTMFESDADFAVHLRGNPCQVSAPQPIEGIDRRTFESLKKRSPALRLEEDKWRDAYQLLFPQVAIADIPSPYYDSNSPTEESRRFRREVLERIRQELFATAEREPGPVEQRLLRQIAGIIRRCENDILESFYAPPGTQQSSLPPSRRASAIADLMDNNPPRLTPQSQPGFNAGVGQPNAHPAPQTEPVSPRGNVHDPGAPAPAAGWNDLGIFSSSDWIDWNIPFPAGPDMQGTEREDAFMALSAPVWTR</sequence>
<proteinExistence type="predicted"/>
<evidence type="ECO:0000313" key="3">
    <source>
        <dbReference type="Proteomes" id="UP000756921"/>
    </source>
</evidence>
<feature type="region of interest" description="Disordered" evidence="1">
    <location>
        <begin position="496"/>
        <end position="547"/>
    </location>
</feature>
<feature type="region of interest" description="Disordered" evidence="1">
    <location>
        <begin position="156"/>
        <end position="197"/>
    </location>
</feature>
<feature type="compositionally biased region" description="Polar residues" evidence="1">
    <location>
        <begin position="168"/>
        <end position="185"/>
    </location>
</feature>
<dbReference type="Proteomes" id="UP000756921">
    <property type="component" value="Unassembled WGS sequence"/>
</dbReference>